<dbReference type="EMBL" id="FNAX01000010">
    <property type="protein sequence ID" value="SDF70344.1"/>
    <property type="molecule type" value="Genomic_DNA"/>
</dbReference>
<dbReference type="AlphaFoldDB" id="A0A1G7N8M6"/>
<evidence type="ECO:0000313" key="2">
    <source>
        <dbReference type="EMBL" id="SDF70344.1"/>
    </source>
</evidence>
<sequence length="308" mass="32919">MQQESGFDEFSVGINAYRVMAPEARAVGVRTHQLRFDNLGAESAGAVSSRVAEDFLTASRLRAPDREGVLSASDYFGDTMVTTLAQLDDDPVPAHQRVELPPSVPATMELGEALMRRRSVRGYSGDPVAAAELATVLRLADGVTAEADIELLRGGRETYRFRTAPSGGGLFPVALHVVALDVGGLDMGVYRYQPVRDVLVREGGQADVDRVLDAFTTPGTAISFDTAAALVVMVASPWRSMRKYGPRGLRFVLHETGCITQNLHLAVTSLGLGSTDCASFVDDRLHAALGIDGVLRAAVHAVVLGRLE</sequence>
<reference evidence="2 3" key="1">
    <citation type="submission" date="2016-10" db="EMBL/GenBank/DDBJ databases">
        <authorList>
            <person name="de Groot N.N."/>
        </authorList>
    </citation>
    <scope>NUCLEOTIDE SEQUENCE [LARGE SCALE GENOMIC DNA]</scope>
    <source>
        <strain evidence="2 3">CGMCC 4.1859</strain>
    </source>
</reference>
<dbReference type="InterPro" id="IPR020051">
    <property type="entry name" value="SagB-type_dehydrogenase"/>
</dbReference>
<dbReference type="OrthoDB" id="3723182at2"/>
<dbReference type="InterPro" id="IPR052544">
    <property type="entry name" value="Bacteriocin_Proc_Enz"/>
</dbReference>
<dbReference type="GO" id="GO:0016491">
    <property type="term" value="F:oxidoreductase activity"/>
    <property type="evidence" value="ECO:0007669"/>
    <property type="project" value="InterPro"/>
</dbReference>
<dbReference type="Gene3D" id="3.40.109.10">
    <property type="entry name" value="NADH Oxidase"/>
    <property type="match status" value="1"/>
</dbReference>
<dbReference type="SUPFAM" id="SSF55469">
    <property type="entry name" value="FMN-dependent nitroreductase-like"/>
    <property type="match status" value="1"/>
</dbReference>
<accession>A0A1G7N8M6</accession>
<dbReference type="PANTHER" id="PTHR43745">
    <property type="entry name" value="NITROREDUCTASE MJ1384-RELATED"/>
    <property type="match status" value="1"/>
</dbReference>
<dbReference type="NCBIfam" id="TIGR03605">
    <property type="entry name" value="antibiot_sagB"/>
    <property type="match status" value="1"/>
</dbReference>
<gene>
    <name evidence="2" type="ORF">SAMN05216260_11070</name>
</gene>
<protein>
    <submittedName>
        <fullName evidence="2">SagB-type dehydrogenase domain-containing protein</fullName>
    </submittedName>
</protein>
<feature type="domain" description="Nitroreductase" evidence="1">
    <location>
        <begin position="115"/>
        <end position="299"/>
    </location>
</feature>
<dbReference type="PANTHER" id="PTHR43745:SF2">
    <property type="entry name" value="NITROREDUCTASE MJ1384-RELATED"/>
    <property type="match status" value="1"/>
</dbReference>
<evidence type="ECO:0000259" key="1">
    <source>
        <dbReference type="Pfam" id="PF00881"/>
    </source>
</evidence>
<proteinExistence type="predicted"/>
<dbReference type="CDD" id="cd02142">
    <property type="entry name" value="McbC_SagB-like_oxidoreductase"/>
    <property type="match status" value="1"/>
</dbReference>
<dbReference type="InterPro" id="IPR000415">
    <property type="entry name" value="Nitroreductase-like"/>
</dbReference>
<dbReference type="InterPro" id="IPR029479">
    <property type="entry name" value="Nitroreductase"/>
</dbReference>
<organism evidence="2 3">
    <name type="scientific">Streptomyces griseoaurantiacus</name>
    <dbReference type="NCBI Taxonomy" id="68213"/>
    <lineage>
        <taxon>Bacteria</taxon>
        <taxon>Bacillati</taxon>
        <taxon>Actinomycetota</taxon>
        <taxon>Actinomycetes</taxon>
        <taxon>Kitasatosporales</taxon>
        <taxon>Streptomycetaceae</taxon>
        <taxon>Streptomyces</taxon>
        <taxon>Streptomyces aurantiacus group</taxon>
    </lineage>
</organism>
<dbReference type="Proteomes" id="UP000198614">
    <property type="component" value="Unassembled WGS sequence"/>
</dbReference>
<name>A0A1G7N8M6_9ACTN</name>
<evidence type="ECO:0000313" key="3">
    <source>
        <dbReference type="Proteomes" id="UP000198614"/>
    </source>
</evidence>
<dbReference type="Pfam" id="PF00881">
    <property type="entry name" value="Nitroreductase"/>
    <property type="match status" value="1"/>
</dbReference>